<dbReference type="InterPro" id="IPR024078">
    <property type="entry name" value="LmbE-like_dom_sf"/>
</dbReference>
<reference evidence="1" key="1">
    <citation type="submission" date="2020-10" db="EMBL/GenBank/DDBJ databases">
        <authorList>
            <person name="Castelo-Branco R."/>
            <person name="Eusebio N."/>
            <person name="Adriana R."/>
            <person name="Vieira A."/>
            <person name="Brugerolle De Fraissinette N."/>
            <person name="Rezende De Castro R."/>
            <person name="Schneider M.P."/>
            <person name="Vasconcelos V."/>
            <person name="Leao P.N."/>
        </authorList>
    </citation>
    <scope>NUCLEOTIDE SEQUENCE</scope>
    <source>
        <strain evidence="1">LEGE 07157</strain>
    </source>
</reference>
<dbReference type="Proteomes" id="UP000654482">
    <property type="component" value="Unassembled WGS sequence"/>
</dbReference>
<protein>
    <submittedName>
        <fullName evidence="1">PIG-L family deacetylase</fullName>
    </submittedName>
</protein>
<dbReference type="SUPFAM" id="SSF102588">
    <property type="entry name" value="LmbE-like"/>
    <property type="match status" value="1"/>
</dbReference>
<proteinExistence type="predicted"/>
<name>A0A8J7DZW5_9CYAN</name>
<dbReference type="AlphaFoldDB" id="A0A8J7DZW5"/>
<dbReference type="Gene3D" id="3.40.50.10320">
    <property type="entry name" value="LmbE-like"/>
    <property type="match status" value="1"/>
</dbReference>
<gene>
    <name evidence="1" type="ORF">IQ249_23155</name>
</gene>
<dbReference type="Pfam" id="PF02585">
    <property type="entry name" value="PIG-L"/>
    <property type="match status" value="1"/>
</dbReference>
<dbReference type="InterPro" id="IPR003737">
    <property type="entry name" value="GlcNAc_PI_deacetylase-related"/>
</dbReference>
<organism evidence="1 2">
    <name type="scientific">Lusitaniella coriacea LEGE 07157</name>
    <dbReference type="NCBI Taxonomy" id="945747"/>
    <lineage>
        <taxon>Bacteria</taxon>
        <taxon>Bacillati</taxon>
        <taxon>Cyanobacteriota</taxon>
        <taxon>Cyanophyceae</taxon>
        <taxon>Spirulinales</taxon>
        <taxon>Lusitaniellaceae</taxon>
        <taxon>Lusitaniella</taxon>
    </lineage>
</organism>
<evidence type="ECO:0000313" key="2">
    <source>
        <dbReference type="Proteomes" id="UP000654482"/>
    </source>
</evidence>
<dbReference type="RefSeq" id="WP_194031886.1">
    <property type="nucleotide sequence ID" value="NZ_JADEWZ010000061.1"/>
</dbReference>
<keyword evidence="2" id="KW-1185">Reference proteome</keyword>
<evidence type="ECO:0000313" key="1">
    <source>
        <dbReference type="EMBL" id="MBE9118791.1"/>
    </source>
</evidence>
<accession>A0A8J7DZW5</accession>
<comment type="caution">
    <text evidence="1">The sequence shown here is derived from an EMBL/GenBank/DDBJ whole genome shotgun (WGS) entry which is preliminary data.</text>
</comment>
<dbReference type="EMBL" id="JADEWZ010000061">
    <property type="protein sequence ID" value="MBE9118791.1"/>
    <property type="molecule type" value="Genomic_DNA"/>
</dbReference>
<sequence length="287" mass="32500">MTTFSSYQAITAEYIRLLNPGEVSRASPTPRPDIADDAPKILLFSPHPDDECIVGGFPLRLLRELHWNAIDVAVTQGSRKDRQQERWQELERACEYLGFGLRATQENGLEKINPETRKTDARLWGSAVEIIVGILSEYRPQAIFFPHDRDWNRTHIGTHYLVRDALDRMDADFSCWTVETEYWGAMSDPNLAIASSSEEVADLMAALSFHIGEIQRNPYHLRLPPWMADNVRRGGELVGGQGEAAPDFAFATLYRMRQWADGQFKARWNGGRTVACGGDLQQLFSSK</sequence>